<organism evidence="2 3">
    <name type="scientific">Campylobacter sputorum subsp. sputorum</name>
    <dbReference type="NCBI Taxonomy" id="32024"/>
    <lineage>
        <taxon>Bacteria</taxon>
        <taxon>Pseudomonadati</taxon>
        <taxon>Campylobacterota</taxon>
        <taxon>Epsilonproteobacteria</taxon>
        <taxon>Campylobacterales</taxon>
        <taxon>Campylobacteraceae</taxon>
        <taxon>Campylobacter</taxon>
    </lineage>
</organism>
<dbReference type="RefSeq" id="WP_089182908.1">
    <property type="nucleotide sequence ID" value="NZ_CP043427.1"/>
</dbReference>
<keyword evidence="3" id="KW-1185">Reference proteome</keyword>
<protein>
    <submittedName>
        <fullName evidence="2">Invasion antigen B</fullName>
    </submittedName>
</protein>
<dbReference type="Pfam" id="PF25448">
    <property type="entry name" value="DUF7897"/>
    <property type="match status" value="1"/>
</dbReference>
<proteinExistence type="predicted"/>
<evidence type="ECO:0000313" key="3">
    <source>
        <dbReference type="Proteomes" id="UP000254920"/>
    </source>
</evidence>
<gene>
    <name evidence="2" type="ORF">NCTC12475_00707</name>
</gene>
<sequence length="598" mass="70217">MNNYKELLNLVNENNKKLNGLYDDLDSDIIKKALEICKFSGEKSQKIAILRRIVDLKPDPLLIELKKVHKDNQKILKYRDEMYEFTAQIHTNLHEELIEKINKANILDDFNLNLLKNVHNIGIIFNEMQKKWQEIVVDKNSELFSKIQNPYEFIKENKLYQISNDGLTCDRSYGVALFENESVKFVPYSIFFGEFNLEEAFDETIHNLNKVSKTPEHASYVKYFEKLKEAFLQTDDDKVISSWQEAEIAWMDVKGDLQVGHPLEYYEDAYTHAVALEWDVRLKESSSFDENKFKKEILESFDKVYKNINAQNPKMYQNVVSNIDKTQLYISTPMIYYGAEMNGLFSAQVVPNDEFVSNKCGKKIFAFVNFVYESSKAKPFMKLSSIIFEKKFLDYGREILFKKPEIWRKVYEVSTIGHEFGHIFFIDNDTENSMNKNGLFKLIEEYKATTGGLVNFFFHEKEELKMPVFNELIKRSVGLIAWQKVDEVKPYYCEGLIHLSLLFQSNALSFENDKLSVNFSNNSYEKFKTLCLQNYETLAKIYYEKIDASEFLNKFCILENGVYLPINKNAKEFVVYYAKLYDEIGNEVDENSSKQEWL</sequence>
<name>A0A381DIS3_9BACT</name>
<evidence type="ECO:0000259" key="1">
    <source>
        <dbReference type="Pfam" id="PF25448"/>
    </source>
</evidence>
<dbReference type="Proteomes" id="UP000254920">
    <property type="component" value="Unassembled WGS sequence"/>
</dbReference>
<evidence type="ECO:0000313" key="2">
    <source>
        <dbReference type="EMBL" id="SUX10510.1"/>
    </source>
</evidence>
<dbReference type="EMBL" id="UFVD01000001">
    <property type="protein sequence ID" value="SUX10510.1"/>
    <property type="molecule type" value="Genomic_DNA"/>
</dbReference>
<feature type="domain" description="DUF7897" evidence="1">
    <location>
        <begin position="1"/>
        <end position="589"/>
    </location>
</feature>
<reference evidence="2 3" key="1">
    <citation type="submission" date="2018-06" db="EMBL/GenBank/DDBJ databases">
        <authorList>
            <consortium name="Pathogen Informatics"/>
            <person name="Doyle S."/>
        </authorList>
    </citation>
    <scope>NUCLEOTIDE SEQUENCE [LARGE SCALE GENOMIC DNA]</scope>
    <source>
        <strain evidence="2 3">NCTC12475</strain>
    </source>
</reference>
<dbReference type="NCBIfam" id="NF033805">
    <property type="entry name" value="invasion_CiaB"/>
    <property type="match status" value="1"/>
</dbReference>
<dbReference type="OrthoDB" id="5372053at2"/>
<accession>A0A381DIS3</accession>
<dbReference type="AlphaFoldDB" id="A0A381DIS3"/>
<dbReference type="GeneID" id="93091142"/>
<dbReference type="STRING" id="32024.GCA_000788295_00954"/>
<dbReference type="InterPro" id="IPR057219">
    <property type="entry name" value="DUF7897"/>
</dbReference>